<feature type="compositionally biased region" description="Pro residues" evidence="2">
    <location>
        <begin position="702"/>
        <end position="730"/>
    </location>
</feature>
<feature type="region of interest" description="Disordered" evidence="2">
    <location>
        <begin position="1152"/>
        <end position="1177"/>
    </location>
</feature>
<feature type="region of interest" description="Disordered" evidence="2">
    <location>
        <begin position="895"/>
        <end position="962"/>
    </location>
</feature>
<evidence type="ECO:0000256" key="2">
    <source>
        <dbReference type="SAM" id="MobiDB-lite"/>
    </source>
</evidence>
<feature type="compositionally biased region" description="Polar residues" evidence="2">
    <location>
        <begin position="895"/>
        <end position="907"/>
    </location>
</feature>
<evidence type="ECO:0000313" key="4">
    <source>
        <dbReference type="Proteomes" id="UP000327013"/>
    </source>
</evidence>
<dbReference type="PANTHER" id="PTHR13037:SF24">
    <property type="entry name" value="POLYCOMB PROTEIN PCL-RELATED"/>
    <property type="match status" value="1"/>
</dbReference>
<keyword evidence="4" id="KW-1185">Reference proteome</keyword>
<protein>
    <submittedName>
        <fullName evidence="3">Uncharacterized protein</fullName>
    </submittedName>
</protein>
<comment type="caution">
    <text evidence="3">The sequence shown here is derived from an EMBL/GenBank/DDBJ whole genome shotgun (WGS) entry which is preliminary data.</text>
</comment>
<feature type="compositionally biased region" description="Polar residues" evidence="2">
    <location>
        <begin position="926"/>
        <end position="936"/>
    </location>
</feature>
<feature type="region of interest" description="Disordered" evidence="2">
    <location>
        <begin position="88"/>
        <end position="107"/>
    </location>
</feature>
<gene>
    <name evidence="3" type="ORF">FH972_022157</name>
</gene>
<proteinExistence type="predicted"/>
<feature type="region of interest" description="Disordered" evidence="2">
    <location>
        <begin position="702"/>
        <end position="731"/>
    </location>
</feature>
<reference evidence="3 4" key="1">
    <citation type="submission" date="2019-06" db="EMBL/GenBank/DDBJ databases">
        <title>A chromosomal-level reference genome of Carpinus fangiana (Coryloideae, Betulaceae).</title>
        <authorList>
            <person name="Yang X."/>
            <person name="Wang Z."/>
            <person name="Zhang L."/>
            <person name="Hao G."/>
            <person name="Liu J."/>
            <person name="Yang Y."/>
        </authorList>
    </citation>
    <scope>NUCLEOTIDE SEQUENCE [LARGE SCALE GENOMIC DNA]</scope>
    <source>
        <strain evidence="3">Cfa_2016G</strain>
        <tissue evidence="3">Leaf</tissue>
    </source>
</reference>
<feature type="compositionally biased region" description="Polar residues" evidence="2">
    <location>
        <begin position="803"/>
        <end position="820"/>
    </location>
</feature>
<dbReference type="EMBL" id="VIBQ01000010">
    <property type="protein sequence ID" value="KAB8339224.1"/>
    <property type="molecule type" value="Genomic_DNA"/>
</dbReference>
<evidence type="ECO:0000256" key="1">
    <source>
        <dbReference type="ARBA" id="ARBA00022581"/>
    </source>
</evidence>
<feature type="region of interest" description="Disordered" evidence="2">
    <location>
        <begin position="159"/>
        <end position="191"/>
    </location>
</feature>
<feature type="region of interest" description="Disordered" evidence="2">
    <location>
        <begin position="803"/>
        <end position="829"/>
    </location>
</feature>
<name>A0A5N6KS23_9ROSI</name>
<organism evidence="3 4">
    <name type="scientific">Carpinus fangiana</name>
    <dbReference type="NCBI Taxonomy" id="176857"/>
    <lineage>
        <taxon>Eukaryota</taxon>
        <taxon>Viridiplantae</taxon>
        <taxon>Streptophyta</taxon>
        <taxon>Embryophyta</taxon>
        <taxon>Tracheophyta</taxon>
        <taxon>Spermatophyta</taxon>
        <taxon>Magnoliopsida</taxon>
        <taxon>eudicotyledons</taxon>
        <taxon>Gunneridae</taxon>
        <taxon>Pentapetalae</taxon>
        <taxon>rosids</taxon>
        <taxon>fabids</taxon>
        <taxon>Fagales</taxon>
        <taxon>Betulaceae</taxon>
        <taxon>Carpinus</taxon>
    </lineage>
</organism>
<feature type="region of interest" description="Disordered" evidence="2">
    <location>
        <begin position="767"/>
        <end position="787"/>
    </location>
</feature>
<accession>A0A5N6KS23</accession>
<keyword evidence="1" id="KW-0945">Host-virus interaction</keyword>
<sequence>MNLPWGKESEPPKHRYRMARSTLTATRPIGNYSSALPQIHKAARNEKPSQRCRAMEAPSVRAYVRVGLPRGFTEFAVMRCSPNAEMMKTTRTGERSSEASLSSPRGMEESVEGWLRPMIITASSPMRSASNQVYGGCDGASAGGLKTGHSCGFTISPGPSGAGQSVADPQSSWDGQRLRKCPKEQGKGPQMPLLRKLAGDMLAISAPMELAVVQADGKLRRHLPPPTCVPRRPAGARWFSLLGLAMRFGRGRGRRHPFALWPSLAQAVFLAKSRVAWMITHIEFPRAHSNGIAWPAINTRMDNYQCSQLAASHLFGYAPPPPLLPASSSVRSARPHVAVGALFSGRRGDGMISKQHGSGDGGDAIVPYVAGWQRSGLPSLTAGAIRDSRVAHPPQWLLAAVLHGDAAQGAASSMCFRQCRRAGGRGGLWPTQHARTHAPPPPPSTTLRRWQWSGAVPDHRRCRWWFRACVAVDIALKLSRKTHTQRPTRLPQPRAGQHHLRALSQGDVQGHAMAESRQPCHLGSLLAAYELTKQRLKSLRPPRSAVVADYLSLPVRAPPWCPLALWPASCQWSLHRSAFINYWTRLRGCCTDKYNHRVLAPPKKVAPLCTHRDTPPLILRLCGPCYSRPIPGLPCACAVTLSFPCPGHISTPFSPPPVPGPLPPLSHTCSPSSHLPCLVPRVGIPHQHPAAACTTHPTCPTPPTLPPPPPPTIGTPPPRVPAAPSAPAPIPTRIGLRSRTWRSEEEYRIALLNETIKLKKRLEDLERRATSSASPEPKDDHEGMQAQHDQPNYVADASTAHSLHGQGSSYASTYGQQRPRSPSPPSAYTAYPSSYSATAPEYSTYQPAPTYSTYPSLSNDLSAYGSYSGAAQSAARNDRRLSKQETFDEQMRSFNLNYTSPPTSFDQYPQAHRPSWHEAAGPQVNPPSHTLTSPSTGGYPRAGPPPGQYGAPQQQPRRQAPANAGRVLRLPAGAALNSAGGGTAAFFLSLGTTLTAWAKIGLQHTWETGKQKGQICSTAAMQALANAKRPHGDETRIYMYIYHHYHYYYYYHHQDISQSSHQSKDTTLLERATAIEKHQDQTLTFQKAVRSFCLAGLHLPCSRHAHTMRLRHVRLALVLPTGADMRPAGHRITVNPPPLRLVRRPPPSFAGVPSLEHTICPGRRRPRSGPFNPSAVASGLDLARPATRRKDGDHRVRICSQHFVAGSACHVVLASARAQIDYRDAPLGHGGVGGDSGRAASARIQWASSEGIKQALASNGARARESLLILELHIALKDPPRPFGAEAFARNGRRLDVCFTPRRPARK</sequence>
<feature type="compositionally biased region" description="Low complexity" evidence="2">
    <location>
        <begin position="948"/>
        <end position="962"/>
    </location>
</feature>
<dbReference type="Proteomes" id="UP000327013">
    <property type="component" value="Unassembled WGS sequence"/>
</dbReference>
<dbReference type="PANTHER" id="PTHR13037">
    <property type="entry name" value="FORMIN"/>
    <property type="match status" value="1"/>
</dbReference>
<evidence type="ECO:0000313" key="3">
    <source>
        <dbReference type="EMBL" id="KAB8339224.1"/>
    </source>
</evidence>